<organism evidence="1">
    <name type="scientific">marine sediment metagenome</name>
    <dbReference type="NCBI Taxonomy" id="412755"/>
    <lineage>
        <taxon>unclassified sequences</taxon>
        <taxon>metagenomes</taxon>
        <taxon>ecological metagenomes</taxon>
    </lineage>
</organism>
<sequence>DLIPLMKPKIDFIIDKKFYPAVLWNHSFLDAVYNSKKSLPLYIALQRGDDSVSTFEFQVFSQESKYASLNYFYVERLVNIKLREFCL</sequence>
<dbReference type="EMBL" id="BART01012715">
    <property type="protein sequence ID" value="GAG84424.1"/>
    <property type="molecule type" value="Genomic_DNA"/>
</dbReference>
<gene>
    <name evidence="1" type="ORF">S01H4_26383</name>
</gene>
<feature type="non-terminal residue" evidence="1">
    <location>
        <position position="1"/>
    </location>
</feature>
<accession>X1ANZ5</accession>
<dbReference type="AlphaFoldDB" id="X1ANZ5"/>
<proteinExistence type="predicted"/>
<reference evidence="1" key="1">
    <citation type="journal article" date="2014" name="Front. Microbiol.">
        <title>High frequency of phylogenetically diverse reductive dehalogenase-homologous genes in deep subseafloor sedimentary metagenomes.</title>
        <authorList>
            <person name="Kawai M."/>
            <person name="Futagami T."/>
            <person name="Toyoda A."/>
            <person name="Takaki Y."/>
            <person name="Nishi S."/>
            <person name="Hori S."/>
            <person name="Arai W."/>
            <person name="Tsubouchi T."/>
            <person name="Morono Y."/>
            <person name="Uchiyama I."/>
            <person name="Ito T."/>
            <person name="Fujiyama A."/>
            <person name="Inagaki F."/>
            <person name="Takami H."/>
        </authorList>
    </citation>
    <scope>NUCLEOTIDE SEQUENCE</scope>
    <source>
        <strain evidence="1">Expedition CK06-06</strain>
    </source>
</reference>
<evidence type="ECO:0000313" key="1">
    <source>
        <dbReference type="EMBL" id="GAG84424.1"/>
    </source>
</evidence>
<comment type="caution">
    <text evidence="1">The sequence shown here is derived from an EMBL/GenBank/DDBJ whole genome shotgun (WGS) entry which is preliminary data.</text>
</comment>
<protein>
    <submittedName>
        <fullName evidence="1">Uncharacterized protein</fullName>
    </submittedName>
</protein>
<name>X1ANZ5_9ZZZZ</name>